<evidence type="ECO:0000256" key="10">
    <source>
        <dbReference type="ARBA" id="ARBA00038388"/>
    </source>
</evidence>
<dbReference type="Proteomes" id="UP000195918">
    <property type="component" value="Unassembled WGS sequence"/>
</dbReference>
<dbReference type="PANTHER" id="PTHR42798">
    <property type="entry name" value="LIPOPROTEIN-RELEASING SYSTEM ATP-BINDING PROTEIN LOLD"/>
    <property type="match status" value="1"/>
</dbReference>
<evidence type="ECO:0000256" key="3">
    <source>
        <dbReference type="ARBA" id="ARBA00022475"/>
    </source>
</evidence>
<name>A0A1X6WN82_9ENTE</name>
<keyword evidence="9 11" id="KW-0472">Membrane</keyword>
<dbReference type="AlphaFoldDB" id="A0A1X6WN82"/>
<dbReference type="GO" id="GO:0022857">
    <property type="term" value="F:transmembrane transporter activity"/>
    <property type="evidence" value="ECO:0007669"/>
    <property type="project" value="UniProtKB-ARBA"/>
</dbReference>
<dbReference type="GO" id="GO:0005886">
    <property type="term" value="C:plasma membrane"/>
    <property type="evidence" value="ECO:0007669"/>
    <property type="project" value="UniProtKB-SubCell"/>
</dbReference>
<dbReference type="SMART" id="SM00382">
    <property type="entry name" value="AAA"/>
    <property type="match status" value="1"/>
</dbReference>
<evidence type="ECO:0000256" key="7">
    <source>
        <dbReference type="ARBA" id="ARBA00022970"/>
    </source>
</evidence>
<evidence type="ECO:0000256" key="1">
    <source>
        <dbReference type="ARBA" id="ARBA00004429"/>
    </source>
</evidence>
<comment type="subcellular location">
    <subcellularLocation>
        <location evidence="1">Cell inner membrane</location>
        <topology evidence="1">Multi-pass membrane protein</topology>
    </subcellularLocation>
</comment>
<dbReference type="Gene3D" id="3.40.50.300">
    <property type="entry name" value="P-loop containing nucleotide triphosphate hydrolases"/>
    <property type="match status" value="1"/>
</dbReference>
<keyword evidence="7" id="KW-0029">Amino-acid transport</keyword>
<evidence type="ECO:0000256" key="2">
    <source>
        <dbReference type="ARBA" id="ARBA00022448"/>
    </source>
</evidence>
<dbReference type="PROSITE" id="PS50893">
    <property type="entry name" value="ABC_TRANSPORTER_2"/>
    <property type="match status" value="1"/>
</dbReference>
<evidence type="ECO:0000256" key="11">
    <source>
        <dbReference type="SAM" id="Phobius"/>
    </source>
</evidence>
<organism evidence="13 14">
    <name type="scientific">Vagococcus fluvialis bH819</name>
    <dbReference type="NCBI Taxonomy" id="1255619"/>
    <lineage>
        <taxon>Bacteria</taxon>
        <taxon>Bacillati</taxon>
        <taxon>Bacillota</taxon>
        <taxon>Bacilli</taxon>
        <taxon>Lactobacillales</taxon>
        <taxon>Enterococcaceae</taxon>
        <taxon>Vagococcus</taxon>
    </lineage>
</organism>
<dbReference type="GO" id="GO:0098796">
    <property type="term" value="C:membrane protein complex"/>
    <property type="evidence" value="ECO:0007669"/>
    <property type="project" value="UniProtKB-ARBA"/>
</dbReference>
<dbReference type="EMBL" id="FWFD01000009">
    <property type="protein sequence ID" value="SLM85783.1"/>
    <property type="molecule type" value="Genomic_DNA"/>
</dbReference>
<dbReference type="Pfam" id="PF00005">
    <property type="entry name" value="ABC_tran"/>
    <property type="match status" value="1"/>
</dbReference>
<dbReference type="Pfam" id="PF02687">
    <property type="entry name" value="FtsX"/>
    <property type="match status" value="1"/>
</dbReference>
<reference evidence="14" key="1">
    <citation type="submission" date="2017-02" db="EMBL/GenBank/DDBJ databases">
        <authorList>
            <person name="Dridi B."/>
        </authorList>
    </citation>
    <scope>NUCLEOTIDE SEQUENCE [LARGE SCALE GENOMIC DNA]</scope>
    <source>
        <strain evidence="14">bH819</strain>
    </source>
</reference>
<feature type="domain" description="ABC transporter" evidence="12">
    <location>
        <begin position="2"/>
        <end position="240"/>
    </location>
</feature>
<evidence type="ECO:0000256" key="4">
    <source>
        <dbReference type="ARBA" id="ARBA00022692"/>
    </source>
</evidence>
<evidence type="ECO:0000256" key="8">
    <source>
        <dbReference type="ARBA" id="ARBA00022989"/>
    </source>
</evidence>
<keyword evidence="3" id="KW-1003">Cell membrane</keyword>
<evidence type="ECO:0000313" key="13">
    <source>
        <dbReference type="EMBL" id="SLM85783.1"/>
    </source>
</evidence>
<evidence type="ECO:0000259" key="12">
    <source>
        <dbReference type="PROSITE" id="PS50893"/>
    </source>
</evidence>
<keyword evidence="6 13" id="KW-0067">ATP-binding</keyword>
<dbReference type="InterPro" id="IPR017911">
    <property type="entry name" value="MacB-like_ATP-bd"/>
</dbReference>
<protein>
    <submittedName>
        <fullName evidence="13">Cell division transporter, ATP-binding protein FtsE (TC 3.A.5.1.1)</fullName>
    </submittedName>
</protein>
<feature type="transmembrane region" description="Helical" evidence="11">
    <location>
        <begin position="742"/>
        <end position="760"/>
    </location>
</feature>
<keyword evidence="5" id="KW-0547">Nucleotide-binding</keyword>
<dbReference type="InterPro" id="IPR027417">
    <property type="entry name" value="P-loop_NTPase"/>
</dbReference>
<dbReference type="InterPro" id="IPR017871">
    <property type="entry name" value="ABC_transporter-like_CS"/>
</dbReference>
<dbReference type="InterPro" id="IPR003593">
    <property type="entry name" value="AAA+_ATPase"/>
</dbReference>
<keyword evidence="13" id="KW-0131">Cell cycle</keyword>
<evidence type="ECO:0000256" key="5">
    <source>
        <dbReference type="ARBA" id="ARBA00022741"/>
    </source>
</evidence>
<dbReference type="OrthoDB" id="2079174at2"/>
<dbReference type="GO" id="GO:0016887">
    <property type="term" value="F:ATP hydrolysis activity"/>
    <property type="evidence" value="ECO:0007669"/>
    <property type="project" value="InterPro"/>
</dbReference>
<keyword evidence="8 11" id="KW-1133">Transmembrane helix</keyword>
<dbReference type="FunFam" id="3.40.50.300:FF:000032">
    <property type="entry name" value="Export ABC transporter ATP-binding protein"/>
    <property type="match status" value="1"/>
</dbReference>
<dbReference type="GO" id="GO:0051301">
    <property type="term" value="P:cell division"/>
    <property type="evidence" value="ECO:0007669"/>
    <property type="project" value="UniProtKB-KW"/>
</dbReference>
<feature type="transmembrane region" description="Helical" evidence="11">
    <location>
        <begin position="262"/>
        <end position="285"/>
    </location>
</feature>
<dbReference type="CDD" id="cd03255">
    <property type="entry name" value="ABC_MJ0796_LolCDE_FtsE"/>
    <property type="match status" value="1"/>
</dbReference>
<gene>
    <name evidence="13" type="ORF">FM121_06760</name>
</gene>
<dbReference type="GO" id="GO:0005524">
    <property type="term" value="F:ATP binding"/>
    <property type="evidence" value="ECO:0007669"/>
    <property type="project" value="UniProtKB-KW"/>
</dbReference>
<proteinExistence type="inferred from homology"/>
<keyword evidence="14" id="KW-1185">Reference proteome</keyword>
<dbReference type="PANTHER" id="PTHR42798:SF6">
    <property type="entry name" value="CELL DIVISION ATP-BINDING PROTEIN FTSE"/>
    <property type="match status" value="1"/>
</dbReference>
<dbReference type="InterPro" id="IPR003439">
    <property type="entry name" value="ABC_transporter-like_ATP-bd"/>
</dbReference>
<evidence type="ECO:0000313" key="14">
    <source>
        <dbReference type="Proteomes" id="UP000195918"/>
    </source>
</evidence>
<evidence type="ECO:0000256" key="6">
    <source>
        <dbReference type="ARBA" id="ARBA00022840"/>
    </source>
</evidence>
<dbReference type="SUPFAM" id="SSF52540">
    <property type="entry name" value="P-loop containing nucleoside triphosphate hydrolases"/>
    <property type="match status" value="1"/>
</dbReference>
<dbReference type="PROSITE" id="PS00211">
    <property type="entry name" value="ABC_TRANSPORTER_1"/>
    <property type="match status" value="1"/>
</dbReference>
<dbReference type="RefSeq" id="WP_086951418.1">
    <property type="nucleotide sequence ID" value="NZ_FWFD01000009.1"/>
</dbReference>
<keyword evidence="13" id="KW-0132">Cell division</keyword>
<evidence type="ECO:0000256" key="9">
    <source>
        <dbReference type="ARBA" id="ARBA00023136"/>
    </source>
</evidence>
<dbReference type="InterPro" id="IPR003838">
    <property type="entry name" value="ABC3_permease_C"/>
</dbReference>
<feature type="transmembrane region" description="Helical" evidence="11">
    <location>
        <begin position="700"/>
        <end position="722"/>
    </location>
</feature>
<keyword evidence="4 11" id="KW-0812">Transmembrane</keyword>
<sequence length="779" mass="85206">MLELKDIKKYYQVGDTVTKALDGVSVAFRRQEFVAILGASGSGKTTMLNVIGGLDNYDSGDMVIDGKSTKTFKDGDWDAYRNNSIGFVFQSYNLISHLGIIENVELGMTLSGVSKEVKRKHAEDALHRVGLTDHMNKKPNQLSGGQMQRVAIARALANDPDILLCDEPTGALDTETSVQIMNLIKELSKEKLIIMVTHNPELAHEYAGRIIEFSDGRIKTDSNPHIEKEKKDQFELKRTKMSFITALKLSFNNLRTKKGRTFLTAFASSIGIISIGIVLALSSGFQKQINQTQSETLSKFPITISKVTTDQTKNPKEALGSDKGSFSTKKEITLKTSDSDKAQHTNKLDQKYVDYIKNIDPKLSNSIGYTRLVNMNLLREVDGKVQPVSFSNDASKTGGSMASAMSSMTGVGVSSFPASSDGSSNDFLKENYTVLAGDYPKDETDIVLIVDRNNSTNINALKNIGVDAKENDTLSFDTIIGTELKLISNNDYYTKLPTGNFVPSQEYQNMYNTKENETLKVSGILRVKSSSTMNLLAPGFAYSNELTSKIVEKNQDSDIVKAQKESQNNVMSNEPLDEMTKESTLAYLGGSSVPNSIMIYPNNYQDKEAVLSYLDDFNKGKDKKDRILYSDLASTMTDLTGGLMDAITYVLIAFAGISLVTSMIMIGIITYTSVLERTKEIGVLKALGARKKDITRVFDAETCILGIASGALGVGIAWLATFPINSLLYNMTDLKNVAQLNPIHGLILIAVSTVLTMIGGHIPAKIAAKKDAAIALRAD</sequence>
<feature type="transmembrane region" description="Helical" evidence="11">
    <location>
        <begin position="646"/>
        <end position="671"/>
    </location>
</feature>
<comment type="similarity">
    <text evidence="10">Belongs to the ABC transporter superfamily. Macrolide exporter (TC 3.A.1.122) family.</text>
</comment>
<dbReference type="GO" id="GO:0006865">
    <property type="term" value="P:amino acid transport"/>
    <property type="evidence" value="ECO:0007669"/>
    <property type="project" value="UniProtKB-KW"/>
</dbReference>
<keyword evidence="2" id="KW-0813">Transport</keyword>
<accession>A0A1X6WN82</accession>